<reference evidence="4" key="1">
    <citation type="submission" date="2016-06" db="UniProtKB">
        <authorList>
            <consortium name="WormBaseParasite"/>
        </authorList>
    </citation>
    <scope>IDENTIFICATION</scope>
</reference>
<dbReference type="WBParaSite" id="ECPE_0000318501-mRNA-1">
    <property type="protein sequence ID" value="ECPE_0000318501-mRNA-1"/>
    <property type="gene ID" value="ECPE_0000318501"/>
</dbReference>
<feature type="compositionally biased region" description="Pro residues" evidence="1">
    <location>
        <begin position="68"/>
        <end position="77"/>
    </location>
</feature>
<keyword evidence="3" id="KW-1185">Reference proteome</keyword>
<name>A0A183A897_9TREM</name>
<feature type="region of interest" description="Disordered" evidence="1">
    <location>
        <begin position="52"/>
        <end position="80"/>
    </location>
</feature>
<evidence type="ECO:0000313" key="2">
    <source>
        <dbReference type="EMBL" id="VDP68647.1"/>
    </source>
</evidence>
<protein>
    <submittedName>
        <fullName evidence="2 4">Uncharacterized protein</fullName>
    </submittedName>
</protein>
<proteinExistence type="predicted"/>
<evidence type="ECO:0000313" key="3">
    <source>
        <dbReference type="Proteomes" id="UP000272942"/>
    </source>
</evidence>
<evidence type="ECO:0000313" key="4">
    <source>
        <dbReference type="WBParaSite" id="ECPE_0000318501-mRNA-1"/>
    </source>
</evidence>
<dbReference type="Proteomes" id="UP000272942">
    <property type="component" value="Unassembled WGS sequence"/>
</dbReference>
<gene>
    <name evidence="2" type="ORF">ECPE_LOCUS3182</name>
</gene>
<dbReference type="AlphaFoldDB" id="A0A183A897"/>
<evidence type="ECO:0000256" key="1">
    <source>
        <dbReference type="SAM" id="MobiDB-lite"/>
    </source>
</evidence>
<feature type="region of interest" description="Disordered" evidence="1">
    <location>
        <begin position="1"/>
        <end position="40"/>
    </location>
</feature>
<organism evidence="4">
    <name type="scientific">Echinostoma caproni</name>
    <dbReference type="NCBI Taxonomy" id="27848"/>
    <lineage>
        <taxon>Eukaryota</taxon>
        <taxon>Metazoa</taxon>
        <taxon>Spiralia</taxon>
        <taxon>Lophotrochozoa</taxon>
        <taxon>Platyhelminthes</taxon>
        <taxon>Trematoda</taxon>
        <taxon>Digenea</taxon>
        <taxon>Plagiorchiida</taxon>
        <taxon>Echinostomata</taxon>
        <taxon>Echinostomatoidea</taxon>
        <taxon>Echinostomatidae</taxon>
        <taxon>Echinostoma</taxon>
    </lineage>
</organism>
<dbReference type="OrthoDB" id="10577564at2759"/>
<reference evidence="2 3" key="2">
    <citation type="submission" date="2018-11" db="EMBL/GenBank/DDBJ databases">
        <authorList>
            <consortium name="Pathogen Informatics"/>
        </authorList>
    </citation>
    <scope>NUCLEOTIDE SEQUENCE [LARGE SCALE GENOMIC DNA]</scope>
    <source>
        <strain evidence="2 3">Egypt</strain>
    </source>
</reference>
<dbReference type="EMBL" id="UZAN01040159">
    <property type="protein sequence ID" value="VDP68647.1"/>
    <property type="molecule type" value="Genomic_DNA"/>
</dbReference>
<sequence>MTTSPQLRRPVSRPLCSPRAGPRDEDYSCSSYRGDDNSGHIRLTQEQLCLQSTSDPIDLADSPTFPCSSPPGPPSPNPGLKASIDPIWYCVDLTETDPDRKQCSCQRFRGPVESLTETGLKADIHCGDSDDGNTTTTGWTRAQSWSIDPRVDYEITSTVTKPNTAGNELAKEIRK</sequence>
<accession>A0A183A897</accession>